<keyword evidence="7 8" id="KW-0472">Membrane</keyword>
<dbReference type="InterPro" id="IPR051162">
    <property type="entry name" value="T4SS_component"/>
</dbReference>
<sequence length="929" mass="104565">MSHFYKALRRPALYCGVPVGLFFVVVAFLFLLGMYTTKIFWLMIPIAVYALGVPTKKDEFYYNLLYLKLRSRFNKHTAGRLKLPTMDSLSGEFFKTPAILANQYDAVDVQEFMTQMKLNERTPFENIIPYSSPVSDHIVKTKDGDLVATWQVLGTAFEFESDDSLARTTETVNTLIKSFAGYPVTFYVHNARESFYDGFTSDSGNAFADTVSRLYYEGIEKDTFKANTLYLTMAYKPFGKLDRADNKRLDLAQKRQVLDNSIAEMEEFRGRLGSALSRYTAYPLGCFEENGVVYSSQVSFYNFLISGVRQKIRTTKTPLYEVLGSKDVFFGPETGQMSSHQHTRFFRSLEIKDFSSRGIVNGILNVLLYADVEYVMTQSFTLMSKAEALKHISAVAKKLKSVDDDALSQQAELVHAKDDVTSGVVSFGKYHFTLFVYADSVEKLVRDTNKLITGFTDIGLIMTLSSASLIPAFCAQLPGIYHLRPRLAPISSANFAELASFHNFYTGKRNKTPWGEAIAILKTPSKQAYYLNAHNVDFFADDFDEKTLANLLVLGTAGVGKTMTLSFVLNMLQKYAKPESFSPSAKTKKLTTVFFDKDRGAEINIRALGGEYYAVKTGEPTGWNPFYLPKNKRNLAMVKSLIKLLVTRNSETITSLDEKTISESVNAVFDMEPIENRQYGITRMLEHMSEAATEAVRNNGLVARLSLWAQGGPFGWVFDNAVDTFNPDISSTFGIDGTEFLDDNDTCTPISFYLLYRVTQLLDGRRMVIFLDEFWKWLGDVAFKDFVYNKLKTIRKLNGFVVPATQSPDEVIKSDIARAVIEVCSTAFYLANPNAVYADYVDELGVTPEAYWIIKKLDPGSRQMVVRKSSLKEGDNTDFYALVTLDLSGLGVYTKVLSSSAPNLEIFDSLFKDGMKPDEWLDAYLKLAI</sequence>
<dbReference type="PATRIC" id="fig|81035.3.peg.5146"/>
<comment type="similarity">
    <text evidence="2">Belongs to the TrbE/VirB4 family.</text>
</comment>
<organism evidence="10 12">
    <name type="scientific">Pseudomonas syringae pv. cilantro</name>
    <dbReference type="NCBI Taxonomy" id="81035"/>
    <lineage>
        <taxon>Bacteria</taxon>
        <taxon>Pseudomonadati</taxon>
        <taxon>Pseudomonadota</taxon>
        <taxon>Gammaproteobacteria</taxon>
        <taxon>Pseudomonadales</taxon>
        <taxon>Pseudomonadaceae</taxon>
        <taxon>Pseudomonas</taxon>
        <taxon>Pseudomonas syringae</taxon>
    </lineage>
</organism>
<dbReference type="GO" id="GO:0016020">
    <property type="term" value="C:membrane"/>
    <property type="evidence" value="ECO:0007669"/>
    <property type="project" value="UniProtKB-SubCell"/>
</dbReference>
<name>A0A0N0X8L8_PSESX</name>
<dbReference type="InterPro" id="IPR027417">
    <property type="entry name" value="P-loop_NTPase"/>
</dbReference>
<gene>
    <name evidence="10" type="ORF">ABJ99_4821</name>
    <name evidence="11" type="ORF">ABJ99_4854</name>
</gene>
<keyword evidence="4" id="KW-0547">Nucleotide-binding</keyword>
<evidence type="ECO:0000313" key="12">
    <source>
        <dbReference type="Proteomes" id="UP000037891"/>
    </source>
</evidence>
<proteinExistence type="inferred from homology"/>
<dbReference type="SUPFAM" id="SSF52540">
    <property type="entry name" value="P-loop containing nucleoside triphosphate hydrolases"/>
    <property type="match status" value="1"/>
</dbReference>
<dbReference type="PANTHER" id="PTHR30121:SF12">
    <property type="entry name" value="TYPE IV SECRETION SYSTEM PROTEIN CAGE"/>
    <property type="match status" value="1"/>
</dbReference>
<dbReference type="EMBL" id="LGLN01000069">
    <property type="protein sequence ID" value="KPC27229.1"/>
    <property type="molecule type" value="Genomic_DNA"/>
</dbReference>
<dbReference type="AlphaFoldDB" id="A0A0N0X8L8"/>
<reference evidence="10 12" key="1">
    <citation type="submission" date="2015-07" db="EMBL/GenBank/DDBJ databases">
        <authorList>
            <person name="Noorani M."/>
        </authorList>
    </citation>
    <scope>NUCLEOTIDE SEQUENCE [LARGE SCALE GENOMIC DNA]</scope>
    <source>
        <strain evidence="10 12">0788_9</strain>
    </source>
</reference>
<accession>A0A0N0X8L8</accession>
<dbReference type="Gene3D" id="3.40.50.300">
    <property type="entry name" value="P-loop containing nucleotide triphosphate hydrolases"/>
    <property type="match status" value="1"/>
</dbReference>
<keyword evidence="3 8" id="KW-0812">Transmembrane</keyword>
<dbReference type="InterPro" id="IPR018145">
    <property type="entry name" value="CagE_TrbE_VirB_cntrl_dom"/>
</dbReference>
<dbReference type="Proteomes" id="UP000037891">
    <property type="component" value="Unassembled WGS sequence"/>
</dbReference>
<evidence type="ECO:0000259" key="9">
    <source>
        <dbReference type="Pfam" id="PF03135"/>
    </source>
</evidence>
<dbReference type="PANTHER" id="PTHR30121">
    <property type="entry name" value="UNCHARACTERIZED PROTEIN YJGR-RELATED"/>
    <property type="match status" value="1"/>
</dbReference>
<evidence type="ECO:0000256" key="7">
    <source>
        <dbReference type="ARBA" id="ARBA00023136"/>
    </source>
</evidence>
<evidence type="ECO:0000313" key="11">
    <source>
        <dbReference type="EMBL" id="KPC27229.1"/>
    </source>
</evidence>
<comment type="caution">
    <text evidence="10">The sequence shown here is derived from an EMBL/GenBank/DDBJ whole genome shotgun (WGS) entry which is preliminary data.</text>
</comment>
<evidence type="ECO:0000256" key="4">
    <source>
        <dbReference type="ARBA" id="ARBA00022741"/>
    </source>
</evidence>
<feature type="domain" description="CagE TrbE VirB component of type IV transporter system central" evidence="9">
    <location>
        <begin position="284"/>
        <end position="486"/>
    </location>
</feature>
<keyword evidence="6 8" id="KW-1133">Transmembrane helix</keyword>
<evidence type="ECO:0000313" key="10">
    <source>
        <dbReference type="EMBL" id="KPC27196.1"/>
    </source>
</evidence>
<dbReference type="GO" id="GO:0005524">
    <property type="term" value="F:ATP binding"/>
    <property type="evidence" value="ECO:0007669"/>
    <property type="project" value="UniProtKB-KW"/>
</dbReference>
<feature type="transmembrane region" description="Helical" evidence="8">
    <location>
        <begin position="12"/>
        <end position="33"/>
    </location>
</feature>
<dbReference type="EMBL" id="LGLN01000069">
    <property type="protein sequence ID" value="KPC27196.1"/>
    <property type="molecule type" value="Genomic_DNA"/>
</dbReference>
<reference evidence="10 12" key="2">
    <citation type="submission" date="2015-10" db="EMBL/GenBank/DDBJ databases">
        <title>Comparative genomics and high-throughput reverse genetic screens identify a new phytobacterial MAMP and an Arabidopsis receptor required for immune elicitation.</title>
        <authorList>
            <person name="Mott G.A."/>
            <person name="Thakur S."/>
            <person name="Wang P.W."/>
            <person name="Desveaux D."/>
            <person name="Guttman D.S."/>
        </authorList>
    </citation>
    <scope>NUCLEOTIDE SEQUENCE [LARGE SCALE GENOMIC DNA]</scope>
    <source>
        <strain evidence="10 12">0788_9</strain>
    </source>
</reference>
<dbReference type="InterPro" id="IPR007792">
    <property type="entry name" value="T4SS_VirB3/TrbD/AvhB"/>
</dbReference>
<evidence type="ECO:0000256" key="1">
    <source>
        <dbReference type="ARBA" id="ARBA00004370"/>
    </source>
</evidence>
<comment type="subcellular location">
    <subcellularLocation>
        <location evidence="1">Membrane</location>
    </subcellularLocation>
</comment>
<keyword evidence="5" id="KW-0067">ATP-binding</keyword>
<evidence type="ECO:0000256" key="3">
    <source>
        <dbReference type="ARBA" id="ARBA00022692"/>
    </source>
</evidence>
<evidence type="ECO:0000256" key="5">
    <source>
        <dbReference type="ARBA" id="ARBA00022840"/>
    </source>
</evidence>
<evidence type="ECO:0000256" key="6">
    <source>
        <dbReference type="ARBA" id="ARBA00022989"/>
    </source>
</evidence>
<dbReference type="Pfam" id="PF03135">
    <property type="entry name" value="CagE_TrbE_VirB"/>
    <property type="match status" value="1"/>
</dbReference>
<evidence type="ECO:0000256" key="2">
    <source>
        <dbReference type="ARBA" id="ARBA00006512"/>
    </source>
</evidence>
<evidence type="ECO:0000256" key="8">
    <source>
        <dbReference type="SAM" id="Phobius"/>
    </source>
</evidence>
<dbReference type="RefSeq" id="WP_054087099.1">
    <property type="nucleotide sequence ID" value="NZ_LGLN01000069.1"/>
</dbReference>
<protein>
    <submittedName>
        <fullName evidence="10">Putative conjugal transfer protein TriC</fullName>
    </submittedName>
</protein>
<dbReference type="Pfam" id="PF05101">
    <property type="entry name" value="VirB3"/>
    <property type="match status" value="1"/>
</dbReference>